<dbReference type="Pfam" id="PF08809">
    <property type="entry name" value="DUF1799"/>
    <property type="match status" value="1"/>
</dbReference>
<protein>
    <recommendedName>
        <fullName evidence="3">Phage protein</fullName>
    </recommendedName>
</protein>
<dbReference type="Proteomes" id="UP000000593">
    <property type="component" value="Chromosome 2"/>
</dbReference>
<dbReference type="KEGG" id="ppr:PBPRB1278"/>
<organism evidence="1 2">
    <name type="scientific">Photobacterium profundum (strain SS9)</name>
    <dbReference type="NCBI Taxonomy" id="298386"/>
    <lineage>
        <taxon>Bacteria</taxon>
        <taxon>Pseudomonadati</taxon>
        <taxon>Pseudomonadota</taxon>
        <taxon>Gammaproteobacteria</taxon>
        <taxon>Vibrionales</taxon>
        <taxon>Vibrionaceae</taxon>
        <taxon>Photobacterium</taxon>
    </lineage>
</organism>
<evidence type="ECO:0008006" key="3">
    <source>
        <dbReference type="Google" id="ProtNLM"/>
    </source>
</evidence>
<reference evidence="2" key="1">
    <citation type="journal article" date="2005" name="Science">
        <title>Life at depth: Photobacterium profundum genome sequence and expression analysis.</title>
        <authorList>
            <person name="Vezzi A."/>
            <person name="Campanaro S."/>
            <person name="D'Angelo M."/>
            <person name="Simonato F."/>
            <person name="Vitulo N."/>
            <person name="Lauro F.M."/>
            <person name="Cestaro A."/>
            <person name="Malacrida G."/>
            <person name="Simionati B."/>
            <person name="Cannata N."/>
            <person name="Romualdi C."/>
            <person name="Bartlett D.H."/>
            <person name="Valle G."/>
        </authorList>
    </citation>
    <scope>NUCLEOTIDE SEQUENCE [LARGE SCALE GENOMIC DNA]</scope>
    <source>
        <strain evidence="2">ATCC BAA-1253 / SS9</strain>
    </source>
</reference>
<dbReference type="RefSeq" id="WP_011221332.1">
    <property type="nucleotide sequence ID" value="NC_006371.1"/>
</dbReference>
<gene>
    <name evidence="1" type="primary">BB3491</name>
    <name evidence="1" type="ordered locus">PBPRB1278</name>
</gene>
<evidence type="ECO:0000313" key="1">
    <source>
        <dbReference type="EMBL" id="CAG23149.1"/>
    </source>
</evidence>
<dbReference type="STRING" id="298386.PBPRB1278"/>
<dbReference type="AlphaFoldDB" id="Q6LHT1"/>
<accession>Q6LHT1</accession>
<keyword evidence="2" id="KW-1185">Reference proteome</keyword>
<name>Q6LHT1_PHOPR</name>
<evidence type="ECO:0000313" key="2">
    <source>
        <dbReference type="Proteomes" id="UP000000593"/>
    </source>
</evidence>
<sequence length="102" mass="11498">MAGDSVATDAALHRLGMAIEDFSLDVNGDDIAVWPENWPVVQLFNRMATQWRCGPQGVVGLDYNTIFTWMALEGWDIEVKRDVFTGLRVIEKRVLESINEVS</sequence>
<dbReference type="InterPro" id="IPR014915">
    <property type="entry name" value="Phage_TLS_TfmB"/>
</dbReference>
<dbReference type="EMBL" id="CR378679">
    <property type="protein sequence ID" value="CAG23149.1"/>
    <property type="molecule type" value="Genomic_DNA"/>
</dbReference>
<proteinExistence type="predicted"/>
<dbReference type="HOGENOM" id="CLU_164689_2_0_6"/>